<dbReference type="AlphaFoldDB" id="A0A395HJ93"/>
<dbReference type="InterPro" id="IPR003819">
    <property type="entry name" value="TauD/TfdA-like"/>
</dbReference>
<feature type="domain" description="TauD/TfdA-like" evidence="13">
    <location>
        <begin position="6"/>
        <end position="355"/>
    </location>
</feature>
<keyword evidence="6 14" id="KW-0223">Dioxygenase</keyword>
<dbReference type="FunFam" id="3.60.130.10:FF:000034">
    <property type="entry name" value="Alpha-ketoglutarate-dependent xanthine dioxygenase xanA"/>
    <property type="match status" value="1"/>
</dbReference>
<dbReference type="GO" id="GO:0009115">
    <property type="term" value="P:xanthine catabolic process"/>
    <property type="evidence" value="ECO:0007669"/>
    <property type="project" value="UniProtKB-ARBA"/>
</dbReference>
<evidence type="ECO:0000313" key="15">
    <source>
        <dbReference type="Proteomes" id="UP000248961"/>
    </source>
</evidence>
<keyword evidence="8" id="KW-0408">Iron</keyword>
<keyword evidence="7" id="KW-0560">Oxidoreductase</keyword>
<name>A0A395HJ93_ASPHC</name>
<comment type="cofactor">
    <cofactor evidence="1">
        <name>Fe(2+)</name>
        <dbReference type="ChEBI" id="CHEBI:29033"/>
    </cofactor>
</comment>
<evidence type="ECO:0000256" key="1">
    <source>
        <dbReference type="ARBA" id="ARBA00001954"/>
    </source>
</evidence>
<organism evidence="14 15">
    <name type="scientific">Aspergillus homomorphus (strain CBS 101889)</name>
    <dbReference type="NCBI Taxonomy" id="1450537"/>
    <lineage>
        <taxon>Eukaryota</taxon>
        <taxon>Fungi</taxon>
        <taxon>Dikarya</taxon>
        <taxon>Ascomycota</taxon>
        <taxon>Pezizomycotina</taxon>
        <taxon>Eurotiomycetes</taxon>
        <taxon>Eurotiomycetidae</taxon>
        <taxon>Eurotiales</taxon>
        <taxon>Aspergillaceae</taxon>
        <taxon>Aspergillus</taxon>
        <taxon>Aspergillus subgen. Circumdati</taxon>
    </lineage>
</organism>
<evidence type="ECO:0000256" key="10">
    <source>
        <dbReference type="ARBA" id="ARBA00057167"/>
    </source>
</evidence>
<proteinExistence type="inferred from homology"/>
<dbReference type="EC" id="1.14.11.48" evidence="11"/>
<dbReference type="GO" id="GO:0005829">
    <property type="term" value="C:cytosol"/>
    <property type="evidence" value="ECO:0007669"/>
    <property type="project" value="UniProtKB-SubCell"/>
</dbReference>
<dbReference type="GO" id="GO:0051213">
    <property type="term" value="F:dioxygenase activity"/>
    <property type="evidence" value="ECO:0007669"/>
    <property type="project" value="UniProtKB-KW"/>
</dbReference>
<dbReference type="OrthoDB" id="93019at2759"/>
<evidence type="ECO:0000256" key="2">
    <source>
        <dbReference type="ARBA" id="ARBA00004514"/>
    </source>
</evidence>
<evidence type="ECO:0000256" key="12">
    <source>
        <dbReference type="ARBA" id="ARBA00071719"/>
    </source>
</evidence>
<dbReference type="GeneID" id="37197356"/>
<dbReference type="EMBL" id="KZ824323">
    <property type="protein sequence ID" value="RAL07850.1"/>
    <property type="molecule type" value="Genomic_DNA"/>
</dbReference>
<keyword evidence="15" id="KW-1185">Reference proteome</keyword>
<dbReference type="Pfam" id="PF02668">
    <property type="entry name" value="TauD"/>
    <property type="match status" value="1"/>
</dbReference>
<protein>
    <recommendedName>
        <fullName evidence="12">Alpha-ketoglutarate-dependent xanthine dioxygenase xanA</fullName>
        <ecNumber evidence="11">1.14.11.48</ecNumber>
    </recommendedName>
</protein>
<dbReference type="Gene3D" id="3.60.130.10">
    <property type="entry name" value="Clavaminate synthase-like"/>
    <property type="match status" value="1"/>
</dbReference>
<dbReference type="VEuPathDB" id="FungiDB:BO97DRAFT_377617"/>
<dbReference type="STRING" id="1450537.A0A395HJ93"/>
<dbReference type="RefSeq" id="XP_025547004.1">
    <property type="nucleotide sequence ID" value="XM_025693067.1"/>
</dbReference>
<evidence type="ECO:0000256" key="5">
    <source>
        <dbReference type="ARBA" id="ARBA00022723"/>
    </source>
</evidence>
<evidence type="ECO:0000256" key="8">
    <source>
        <dbReference type="ARBA" id="ARBA00023004"/>
    </source>
</evidence>
<comment type="similarity">
    <text evidence="3">Belongs to the TfdA dioxygenase family.</text>
</comment>
<dbReference type="GO" id="GO:0046872">
    <property type="term" value="F:metal ion binding"/>
    <property type="evidence" value="ECO:0007669"/>
    <property type="project" value="UniProtKB-KW"/>
</dbReference>
<feature type="non-terminal residue" evidence="14">
    <location>
        <position position="368"/>
    </location>
</feature>
<comment type="catalytic activity">
    <reaction evidence="9">
        <text>xanthine + 2-oxoglutarate + O2 = urate + succinate + CO2</text>
        <dbReference type="Rhea" id="RHEA:43120"/>
        <dbReference type="ChEBI" id="CHEBI:15379"/>
        <dbReference type="ChEBI" id="CHEBI:16526"/>
        <dbReference type="ChEBI" id="CHEBI:16810"/>
        <dbReference type="ChEBI" id="CHEBI:17712"/>
        <dbReference type="ChEBI" id="CHEBI:17775"/>
        <dbReference type="ChEBI" id="CHEBI:30031"/>
        <dbReference type="EC" id="1.14.11.48"/>
    </reaction>
    <physiologicalReaction direction="left-to-right" evidence="9">
        <dbReference type="Rhea" id="RHEA:43121"/>
    </physiologicalReaction>
</comment>
<comment type="function">
    <text evidence="10">Alpha-ketoglutarate-dependent xanthine dioxygenase is a non-heme mononuclear Fe(2+) enzyme that decarboxylates alpha-ketoglutarate to succinate and CO(2) while hydroxylating xanthine to generate uric acid. Allows xanthine utilization as a nitrogen source. Whereas xanA is highly specific for xanthine, alpha-ketoadipic acid can replace alpha-ketoglutarate as a cosubstrate. Exhibits ferroxidase activity in the absence of substrates.</text>
</comment>
<comment type="subcellular location">
    <subcellularLocation>
        <location evidence="2">Cytoplasm</location>
        <location evidence="2">Cytosol</location>
    </subcellularLocation>
</comment>
<evidence type="ECO:0000259" key="13">
    <source>
        <dbReference type="Pfam" id="PF02668"/>
    </source>
</evidence>
<keyword evidence="5" id="KW-0479">Metal-binding</keyword>
<dbReference type="Proteomes" id="UP000248961">
    <property type="component" value="Unassembled WGS sequence"/>
</dbReference>
<evidence type="ECO:0000313" key="14">
    <source>
        <dbReference type="EMBL" id="RAL07850.1"/>
    </source>
</evidence>
<evidence type="ECO:0000256" key="9">
    <source>
        <dbReference type="ARBA" id="ARBA00050443"/>
    </source>
</evidence>
<evidence type="ECO:0000256" key="6">
    <source>
        <dbReference type="ARBA" id="ARBA00022964"/>
    </source>
</evidence>
<keyword evidence="4" id="KW-0963">Cytoplasm</keyword>
<sequence length="368" mass="41795">MAPTVHPLTPPPGSDIDFGAVIDDVDLENLTDDDFAFIHDVLYRHLVVVVKNQHHLTPRAQYELTRRFDPSASSYGHGKTIDAKRSILHPDLKTVPHQPQVQVIGHGFVDNYEGLANLQLRHPHHRTFHRDPIPDNEDYDFTRYYRWHIDAALYDLHPPRVTTLLAVQVPRGRRQTLRYDDGSNETLDVPLGTTAFVSGERMYSQLSKEDQQFVLTSRVEYAPHPYIWMSPARALPTGLGLYPEGRELPASKLPPIDESKIQILPMVWRNPVTGRPALQIHPSAVRKIHQQDGTVIDDLKQVRDTVYRLQRPAISPPYVYPHDWEEGDLVLFHNRGVLHSVVGAFGEGEVRLFRQCNLAAGDAPVGMD</sequence>
<dbReference type="SUPFAM" id="SSF51197">
    <property type="entry name" value="Clavaminate synthase-like"/>
    <property type="match status" value="1"/>
</dbReference>
<accession>A0A395HJ93</accession>
<evidence type="ECO:0000256" key="11">
    <source>
        <dbReference type="ARBA" id="ARBA00066583"/>
    </source>
</evidence>
<evidence type="ECO:0000256" key="7">
    <source>
        <dbReference type="ARBA" id="ARBA00023002"/>
    </source>
</evidence>
<dbReference type="PANTHER" id="PTHR43779">
    <property type="entry name" value="DIOXYGENASE RV0097-RELATED"/>
    <property type="match status" value="1"/>
</dbReference>
<evidence type="ECO:0000256" key="3">
    <source>
        <dbReference type="ARBA" id="ARBA00005896"/>
    </source>
</evidence>
<evidence type="ECO:0000256" key="4">
    <source>
        <dbReference type="ARBA" id="ARBA00022490"/>
    </source>
</evidence>
<dbReference type="InterPro" id="IPR042098">
    <property type="entry name" value="TauD-like_sf"/>
</dbReference>
<dbReference type="InterPro" id="IPR051178">
    <property type="entry name" value="TfdA_dioxygenase"/>
</dbReference>
<gene>
    <name evidence="14" type="ORF">BO97DRAFT_377617</name>
</gene>
<reference evidence="14 15" key="1">
    <citation type="submission" date="2018-02" db="EMBL/GenBank/DDBJ databases">
        <title>The genomes of Aspergillus section Nigri reveals drivers in fungal speciation.</title>
        <authorList>
            <consortium name="DOE Joint Genome Institute"/>
            <person name="Vesth T.C."/>
            <person name="Nybo J."/>
            <person name="Theobald S."/>
            <person name="Brandl J."/>
            <person name="Frisvad J.C."/>
            <person name="Nielsen K.F."/>
            <person name="Lyhne E.K."/>
            <person name="Kogle M.E."/>
            <person name="Kuo A."/>
            <person name="Riley R."/>
            <person name="Clum A."/>
            <person name="Nolan M."/>
            <person name="Lipzen A."/>
            <person name="Salamov A."/>
            <person name="Henrissat B."/>
            <person name="Wiebenga A."/>
            <person name="De vries R.P."/>
            <person name="Grigoriev I.V."/>
            <person name="Mortensen U.H."/>
            <person name="Andersen M.R."/>
            <person name="Baker S.E."/>
        </authorList>
    </citation>
    <scope>NUCLEOTIDE SEQUENCE [LARGE SCALE GENOMIC DNA]</scope>
    <source>
        <strain evidence="14 15">CBS 101889</strain>
    </source>
</reference>
<dbReference type="PANTHER" id="PTHR43779:SF2">
    <property type="entry name" value="ALPHA-KETOGLUTARATE-DEPENDENT XANTHINE DIOXYGENASE XAN1"/>
    <property type="match status" value="1"/>
</dbReference>